<dbReference type="PROSITE" id="PS00624">
    <property type="entry name" value="GMC_OXRED_2"/>
    <property type="match status" value="1"/>
</dbReference>
<keyword evidence="9" id="KW-1185">Reference proteome</keyword>
<comment type="caution">
    <text evidence="8">The sequence shown here is derived from an EMBL/GenBank/DDBJ whole genome shotgun (WGS) entry which is preliminary data.</text>
</comment>
<feature type="domain" description="Glucose-methanol-choline oxidoreductase N-terminal" evidence="7">
    <location>
        <begin position="296"/>
        <end position="310"/>
    </location>
</feature>
<evidence type="ECO:0000256" key="3">
    <source>
        <dbReference type="ARBA" id="ARBA00022827"/>
    </source>
</evidence>
<dbReference type="PROSITE" id="PS00623">
    <property type="entry name" value="GMC_OXRED_1"/>
    <property type="match status" value="1"/>
</dbReference>
<feature type="signal peptide" evidence="5">
    <location>
        <begin position="1"/>
        <end position="26"/>
    </location>
</feature>
<evidence type="ECO:0000313" key="9">
    <source>
        <dbReference type="Proteomes" id="UP000747542"/>
    </source>
</evidence>
<dbReference type="InterPro" id="IPR007867">
    <property type="entry name" value="GMC_OxRtase_C"/>
</dbReference>
<keyword evidence="2 4" id="KW-0285">Flavoprotein</keyword>
<proteinExistence type="inferred from homology"/>
<sequence>MTLLSRALRVIPVALLRLLVATLVREANYDHDYRYQVASQYDFIIVGGGTAGSVMAERLAEVEGWRVLLLEAGGEQPPESYVPAFNTFLFQSDADWNFYTTPQTHSLRFFKNNAIPYPRGRTIGGSSSINSMIYVRGNRRDFDNWEALGNPGWNYDSVLKYFKKSEDYRGVYTTKTAKYHGKGGPLTVENKRWSTPVAKAFVKAGQQLGYPVVDPNGPEQIGFSMIDVTLRNGRRWSAADAYLRPASQARPNLHVVLNAHVTHILFDEKNAVGVRFEKEGKERSVLANREVVLSAGAVGSPHLLLLSGVGPAAHLYQHNIPVVEDVPGVGQNLQDHPVVGGLVWTVPRGSSFNTTLLANPKNVYNFIHNAEGPLTSPVGTEGNAWVPSAEGDPNWPELQLAMVSGTPAQDFGLLSVQVLGYKKEEYYDHFQDILGQEGFILAPLLTRALSRGDITLASSNPHHQPLINPNFLSHPDDVSALVRGIKLALKVGEAPALRVEHSAKYHSKPLRGCEHETAYTDAYWECFIRHLASSSYHTAGTCKMGPASDPLAVVDHRLRLRGVSGLRVVDASVMPLVVSGNTNAATIMIAEKAADLLKEDWGIPITSL</sequence>
<organism evidence="8 9">
    <name type="scientific">Homarus americanus</name>
    <name type="common">American lobster</name>
    <dbReference type="NCBI Taxonomy" id="6706"/>
    <lineage>
        <taxon>Eukaryota</taxon>
        <taxon>Metazoa</taxon>
        <taxon>Ecdysozoa</taxon>
        <taxon>Arthropoda</taxon>
        <taxon>Crustacea</taxon>
        <taxon>Multicrustacea</taxon>
        <taxon>Malacostraca</taxon>
        <taxon>Eumalacostraca</taxon>
        <taxon>Eucarida</taxon>
        <taxon>Decapoda</taxon>
        <taxon>Pleocyemata</taxon>
        <taxon>Astacidea</taxon>
        <taxon>Nephropoidea</taxon>
        <taxon>Nephropidae</taxon>
        <taxon>Homarus</taxon>
    </lineage>
</organism>
<evidence type="ECO:0000259" key="6">
    <source>
        <dbReference type="PROSITE" id="PS00623"/>
    </source>
</evidence>
<comment type="cofactor">
    <cofactor evidence="1">
        <name>FAD</name>
        <dbReference type="ChEBI" id="CHEBI:57692"/>
    </cofactor>
</comment>
<dbReference type="GO" id="GO:0050660">
    <property type="term" value="F:flavin adenine dinucleotide binding"/>
    <property type="evidence" value="ECO:0007669"/>
    <property type="project" value="InterPro"/>
</dbReference>
<evidence type="ECO:0000313" key="8">
    <source>
        <dbReference type="EMBL" id="KAG7174879.1"/>
    </source>
</evidence>
<gene>
    <name evidence="8" type="primary">Gld-L11</name>
    <name evidence="8" type="ORF">Hamer_G021257</name>
</gene>
<evidence type="ECO:0000256" key="4">
    <source>
        <dbReference type="RuleBase" id="RU003968"/>
    </source>
</evidence>
<dbReference type="Pfam" id="PF05199">
    <property type="entry name" value="GMC_oxred_C"/>
    <property type="match status" value="1"/>
</dbReference>
<dbReference type="GO" id="GO:0016614">
    <property type="term" value="F:oxidoreductase activity, acting on CH-OH group of donors"/>
    <property type="evidence" value="ECO:0007669"/>
    <property type="project" value="InterPro"/>
</dbReference>
<dbReference type="Proteomes" id="UP000747542">
    <property type="component" value="Unassembled WGS sequence"/>
</dbReference>
<dbReference type="InterPro" id="IPR000172">
    <property type="entry name" value="GMC_OxRdtase_N"/>
</dbReference>
<comment type="similarity">
    <text evidence="4">Belongs to the GMC oxidoreductase family.</text>
</comment>
<dbReference type="OrthoDB" id="269227at2759"/>
<dbReference type="AlphaFoldDB" id="A0A8J5N8R5"/>
<evidence type="ECO:0000256" key="1">
    <source>
        <dbReference type="ARBA" id="ARBA00001974"/>
    </source>
</evidence>
<dbReference type="PANTHER" id="PTHR11552:SF147">
    <property type="entry name" value="CHOLINE DEHYDROGENASE, MITOCHONDRIAL"/>
    <property type="match status" value="1"/>
</dbReference>
<evidence type="ECO:0000256" key="2">
    <source>
        <dbReference type="ARBA" id="ARBA00022630"/>
    </source>
</evidence>
<accession>A0A8J5N8R5</accession>
<feature type="chain" id="PRO_5035213444" evidence="5">
    <location>
        <begin position="27"/>
        <end position="608"/>
    </location>
</feature>
<dbReference type="EMBL" id="JAHLQT010006462">
    <property type="protein sequence ID" value="KAG7174879.1"/>
    <property type="molecule type" value="Genomic_DNA"/>
</dbReference>
<keyword evidence="3 4" id="KW-0274">FAD</keyword>
<reference evidence="8" key="1">
    <citation type="journal article" date="2021" name="Sci. Adv.">
        <title>The American lobster genome reveals insights on longevity, neural, and immune adaptations.</title>
        <authorList>
            <person name="Polinski J.M."/>
            <person name="Zimin A.V."/>
            <person name="Clark K.F."/>
            <person name="Kohn A.B."/>
            <person name="Sadowski N."/>
            <person name="Timp W."/>
            <person name="Ptitsyn A."/>
            <person name="Khanna P."/>
            <person name="Romanova D.Y."/>
            <person name="Williams P."/>
            <person name="Greenwood S.J."/>
            <person name="Moroz L.L."/>
            <person name="Walt D.R."/>
            <person name="Bodnar A.G."/>
        </authorList>
    </citation>
    <scope>NUCLEOTIDE SEQUENCE</scope>
    <source>
        <strain evidence="8">GMGI-L3</strain>
    </source>
</reference>
<dbReference type="PIRSF" id="PIRSF000137">
    <property type="entry name" value="Alcohol_oxidase"/>
    <property type="match status" value="1"/>
</dbReference>
<name>A0A8J5N8R5_HOMAM</name>
<dbReference type="PANTHER" id="PTHR11552">
    <property type="entry name" value="GLUCOSE-METHANOL-CHOLINE GMC OXIDOREDUCTASE"/>
    <property type="match status" value="1"/>
</dbReference>
<evidence type="ECO:0000259" key="7">
    <source>
        <dbReference type="PROSITE" id="PS00624"/>
    </source>
</evidence>
<feature type="domain" description="Glucose-methanol-choline oxidoreductase N-terminal" evidence="6">
    <location>
        <begin position="120"/>
        <end position="143"/>
    </location>
</feature>
<dbReference type="Pfam" id="PF00732">
    <property type="entry name" value="GMC_oxred_N"/>
    <property type="match status" value="1"/>
</dbReference>
<dbReference type="InterPro" id="IPR012132">
    <property type="entry name" value="GMC_OxRdtase"/>
</dbReference>
<protein>
    <submittedName>
        <fullName evidence="8">Glucose dehydrogenase [FAD quinone]-like 11</fullName>
    </submittedName>
</protein>
<evidence type="ECO:0000256" key="5">
    <source>
        <dbReference type="SAM" id="SignalP"/>
    </source>
</evidence>
<keyword evidence="5" id="KW-0732">Signal</keyword>